<sequence>MSRGTDFSFRISFSFWPIYYPSQDEYIIVGREKQLNIVAKNENRALRRGWHRWAPKVAQEDHSTGGRRMQQNHETERNEQHVCAAPGCTALCTGEYCRRHKPRHPMAVYLGRATGLKKEIRETKELLCQLREQATRATSRLSATRLSGTGRHDTMAGNAIRIVEAEERLEKIIADWAEALAVRVALLGMMEDPRERRLLELRYLHGASVEDICVRLNMERMQVWRVQGSALEHFREVYEREQKGENAI</sequence>
<dbReference type="EMBL" id="BK015367">
    <property type="protein sequence ID" value="DAE03489.1"/>
    <property type="molecule type" value="Genomic_DNA"/>
</dbReference>
<dbReference type="Gene3D" id="1.10.10.10">
    <property type="entry name" value="Winged helix-like DNA-binding domain superfamily/Winged helix DNA-binding domain"/>
    <property type="match status" value="1"/>
</dbReference>
<dbReference type="InterPro" id="IPR013324">
    <property type="entry name" value="RNA_pol_sigma_r3/r4-like"/>
</dbReference>
<name>A0A8S5PAT1_9CAUD</name>
<dbReference type="SUPFAM" id="SSF88659">
    <property type="entry name" value="Sigma3 and sigma4 domains of RNA polymerase sigma factors"/>
    <property type="match status" value="1"/>
</dbReference>
<evidence type="ECO:0000313" key="1">
    <source>
        <dbReference type="EMBL" id="DAE03489.1"/>
    </source>
</evidence>
<dbReference type="InterPro" id="IPR036388">
    <property type="entry name" value="WH-like_DNA-bd_sf"/>
</dbReference>
<organism evidence="1">
    <name type="scientific">Siphoviridae sp. ctPat53</name>
    <dbReference type="NCBI Taxonomy" id="2825486"/>
    <lineage>
        <taxon>Viruses</taxon>
        <taxon>Duplodnaviria</taxon>
        <taxon>Heunggongvirae</taxon>
        <taxon>Uroviricota</taxon>
        <taxon>Caudoviricetes</taxon>
    </lineage>
</organism>
<accession>A0A8S5PAT1</accession>
<proteinExistence type="predicted"/>
<protein>
    <submittedName>
        <fullName evidence="1">ECF sigma factor</fullName>
    </submittedName>
</protein>
<reference evidence="1" key="1">
    <citation type="journal article" date="2021" name="Proc. Natl. Acad. Sci. U.S.A.">
        <title>A Catalog of Tens of Thousands of Viruses from Human Metagenomes Reveals Hidden Associations with Chronic Diseases.</title>
        <authorList>
            <person name="Tisza M.J."/>
            <person name="Buck C.B."/>
        </authorList>
    </citation>
    <scope>NUCLEOTIDE SEQUENCE</scope>
    <source>
        <strain evidence="1">CtPat53</strain>
    </source>
</reference>